<evidence type="ECO:0000256" key="1">
    <source>
        <dbReference type="SAM" id="Coils"/>
    </source>
</evidence>
<evidence type="ECO:0000313" key="4">
    <source>
        <dbReference type="EMBL" id="CRI42252.1"/>
    </source>
</evidence>
<reference evidence="4" key="1">
    <citation type="submission" date="2015-05" db="EMBL/GenBank/DDBJ databases">
        <authorList>
            <person name="Rattei Thomas"/>
        </authorList>
    </citation>
    <scope>NUCLEOTIDE SEQUENCE</scope>
    <source>
        <strain evidence="4">DC9</strain>
    </source>
</reference>
<gene>
    <name evidence="4" type="ORF">BN1224_DC9_AP_00010</name>
</gene>
<feature type="coiled-coil region" evidence="1">
    <location>
        <begin position="130"/>
        <end position="157"/>
    </location>
</feature>
<dbReference type="Pfam" id="PF09321">
    <property type="entry name" value="DUF1978"/>
    <property type="match status" value="1"/>
</dbReference>
<organism evidence="4">
    <name type="scientific">Chlamydia pneumoniae</name>
    <name type="common">Chlamydophila pneumoniae</name>
    <dbReference type="NCBI Taxonomy" id="83558"/>
    <lineage>
        <taxon>Bacteria</taxon>
        <taxon>Pseudomonadati</taxon>
        <taxon>Chlamydiota</taxon>
        <taxon>Chlamydiia</taxon>
        <taxon>Chlamydiales</taxon>
        <taxon>Chlamydiaceae</taxon>
        <taxon>Chlamydia/Chlamydophila group</taxon>
        <taxon>Chlamydia</taxon>
    </lineage>
</organism>
<dbReference type="InterPro" id="IPR015400">
    <property type="entry name" value="DUF1978_IncA"/>
</dbReference>
<proteinExistence type="predicted"/>
<feature type="transmembrane region" description="Helical" evidence="2">
    <location>
        <begin position="25"/>
        <end position="48"/>
    </location>
</feature>
<evidence type="ECO:0000256" key="2">
    <source>
        <dbReference type="SAM" id="Phobius"/>
    </source>
</evidence>
<keyword evidence="2" id="KW-0472">Membrane</keyword>
<evidence type="ECO:0000259" key="3">
    <source>
        <dbReference type="Pfam" id="PF09321"/>
    </source>
</evidence>
<keyword evidence="1" id="KW-0175">Coiled coil</keyword>
<sequence>MTSAVKTSSLIQVTQPQIRSKQRTVAITLLVLGILLIASGIIFLAVAIPGLSSAVALGLGCGMTALGTVLLITGLVLLIRSEKLALEQVEIKQARTRVNNELDQLSQYVFYTENVLDNLKRWSYRDLGFVRQAQEEVTNLEQDIEEIFLTLRDIRNALDNEEFFMTHAKQCLAQVGESLFQDASIDEFINLAHLSEIRQHLDINDPRWSMITKKVKGTVVRFIYVSTMYKQIKSNFEKSDFGQLRKMLLNNYKTIEEVLYQSFQKGYNRAALLSEKTRIIHTSSLLHWEKDEDKHLNIKNECASRLENFKKFRTLFLGLSEEDVIDFTGASGWDCSKLPRKEVPLDGGKKKLRFKRTFADEQVGDWDRTTSLEHMTPQEEDPLDRLMDQVEQEATSVLKDQDRYWKEIETSEAKFRSLPQEDDFEKQSQIDSYIRDLDDHLSVWANQLSAAEDALIEVTDVQEHGNREMLKNIQQGLELIEDAVKATLPRVDFIQELLEKEELPLVAARMSLENSYLKISSCAEIMSEVKPLLLKNDSFDLATQRFQNLINMLQEQAEIYNEYEEKNARVQNEIKEQKDFVKRCIEDFEARGLGVLKEELASLTRDFHDKAKAETSMLIECPCIGFYYSIHQEEQRQRQERLQKMAERYRDCKQVLEAVQVEQKDMISPRVVVDDSYFEEEKEEQKVDNRKKEQD</sequence>
<feature type="transmembrane region" description="Helical" evidence="2">
    <location>
        <begin position="54"/>
        <end position="79"/>
    </location>
</feature>
<feature type="coiled-coil region" evidence="1">
    <location>
        <begin position="546"/>
        <end position="580"/>
    </location>
</feature>
<dbReference type="EMBL" id="LN847024">
    <property type="protein sequence ID" value="CRI42252.1"/>
    <property type="molecule type" value="Genomic_DNA"/>
</dbReference>
<keyword evidence="2" id="KW-0812">Transmembrane</keyword>
<accession>A0A0F7X114</accession>
<protein>
    <recommendedName>
        <fullName evidence="3">DUF1978 domain-containing protein</fullName>
    </recommendedName>
</protein>
<feature type="domain" description="DUF1978" evidence="3">
    <location>
        <begin position="379"/>
        <end position="459"/>
    </location>
</feature>
<keyword evidence="2" id="KW-1133">Transmembrane helix</keyword>
<name>A0A0F7X114_CHLPN</name>
<dbReference type="AlphaFoldDB" id="A0A0F7X114"/>